<dbReference type="PANTHER" id="PTHR22925:SF3">
    <property type="entry name" value="GLYCOSYL HYDROLASE FAMILY PROTEIN 43"/>
    <property type="match status" value="1"/>
</dbReference>
<dbReference type="SUPFAM" id="SSF75005">
    <property type="entry name" value="Arabinanase/levansucrase/invertase"/>
    <property type="match status" value="1"/>
</dbReference>
<dbReference type="InterPro" id="IPR023296">
    <property type="entry name" value="Glyco_hydro_beta-prop_sf"/>
</dbReference>
<proteinExistence type="predicted"/>
<dbReference type="Gene3D" id="2.115.10.20">
    <property type="entry name" value="Glycosyl hydrolase domain, family 43"/>
    <property type="match status" value="1"/>
</dbReference>
<dbReference type="PANTHER" id="PTHR22925">
    <property type="entry name" value="GLYCOSYL HYDROLASE 43 FAMILY MEMBER"/>
    <property type="match status" value="1"/>
</dbReference>
<dbReference type="Pfam" id="PF00754">
    <property type="entry name" value="F5_F8_type_C"/>
    <property type="match status" value="1"/>
</dbReference>
<comment type="caution">
    <text evidence="3">The sequence shown here is derived from an EMBL/GenBank/DDBJ whole genome shotgun (WGS) entry which is preliminary data.</text>
</comment>
<accession>A0A269Y9U5</accession>
<evidence type="ECO:0000313" key="3">
    <source>
        <dbReference type="EMBL" id="PAK81416.1"/>
    </source>
</evidence>
<dbReference type="EMBL" id="NCXI01000054">
    <property type="protein sequence ID" value="PAK81416.1"/>
    <property type="molecule type" value="Genomic_DNA"/>
</dbReference>
<reference evidence="3 4" key="1">
    <citation type="submission" date="2017-04" db="EMBL/GenBank/DDBJ databases">
        <title>Kefir bacterial isolates.</title>
        <authorList>
            <person name="Kim Y."/>
            <person name="Blasche S."/>
            <person name="Patil K.R."/>
        </authorList>
    </citation>
    <scope>NUCLEOTIDE SEQUENCE [LARGE SCALE GENOMIC DNA]</scope>
    <source>
        <strain evidence="3 4">OG2</strain>
    </source>
</reference>
<dbReference type="Gene3D" id="2.60.120.260">
    <property type="entry name" value="Galactose-binding domain-like"/>
    <property type="match status" value="1"/>
</dbReference>
<feature type="domain" description="F5/8 type C" evidence="2">
    <location>
        <begin position="505"/>
        <end position="617"/>
    </location>
</feature>
<sequence>MEGTIMNHKLLLNTLLVGSLGLMLGITVNAGNSKVTYAQNQTTGSPTGITVSRKNLTQDIRRAEKLQPTIHQYAQLSQDRVIRSLKMAKSVVNDDPASQTQLDTVDLLLSSSMENNNLVKKEKTHYTAVPVGKTWRDTQGAPIQAHGGGFLKQTDKQGNPIYYWVGEDKSHNKFSFNGINLYSSHDLLNWTYRKTVIAPSLTNKSLLGNKIERPKLLYSQKTHQYVIWGHWEDQSNYSSSQICVATSRSVAGNYSFKGHWRPGSDATHHNWRIRTLTDGTRQVEDQNGSVMNNATPDDMNSNPSVWGYPSRDFTLYQDGNDAYLITSGGKNMMIFKLNSDFTDVDTTSMKPYTLFDNYREAPAMIHSGKYYFLITSSQTGWYPNQAAYSYTTNIADPDSWKKPTSSSPQLLGNNTAFYSQSTNIMQVGSQKAPEYLYLGDRWDANALGSSTYVWLPLTINQQNANHPSMSLQYNPNWKLNTATNQIIQNQAPLLSQGKPASTDATQSSDANFSLSNANDGVFTQGSGYFKPMTSDGHNVKVPFSYTVDLQKAAKLSRADISFNNGGNTSYYPIYKIYTSTNNRTWQLAANGSNNQNIGFTSDPVTGSARYVKVVVSGFNLYGTNTPANNAAGIDELQVYGQAK</sequence>
<evidence type="ECO:0000256" key="1">
    <source>
        <dbReference type="SAM" id="MobiDB-lite"/>
    </source>
</evidence>
<organism evidence="3 4">
    <name type="scientific">Lentilactobacillus parakefiri</name>
    <dbReference type="NCBI Taxonomy" id="152332"/>
    <lineage>
        <taxon>Bacteria</taxon>
        <taxon>Bacillati</taxon>
        <taxon>Bacillota</taxon>
        <taxon>Bacilli</taxon>
        <taxon>Lactobacillales</taxon>
        <taxon>Lactobacillaceae</taxon>
        <taxon>Lentilactobacillus</taxon>
    </lineage>
</organism>
<protein>
    <recommendedName>
        <fullName evidence="2">F5/8 type C domain-containing protein</fullName>
    </recommendedName>
</protein>
<dbReference type="InterPro" id="IPR008979">
    <property type="entry name" value="Galactose-bd-like_sf"/>
</dbReference>
<evidence type="ECO:0000259" key="2">
    <source>
        <dbReference type="Pfam" id="PF00754"/>
    </source>
</evidence>
<evidence type="ECO:0000313" key="4">
    <source>
        <dbReference type="Proteomes" id="UP000216802"/>
    </source>
</evidence>
<dbReference type="SUPFAM" id="SSF49785">
    <property type="entry name" value="Galactose-binding domain-like"/>
    <property type="match status" value="1"/>
</dbReference>
<dbReference type="Proteomes" id="UP000216802">
    <property type="component" value="Unassembled WGS sequence"/>
</dbReference>
<gene>
    <name evidence="3" type="ORF">B8W98_07775</name>
</gene>
<dbReference type="InterPro" id="IPR000421">
    <property type="entry name" value="FA58C"/>
</dbReference>
<dbReference type="AlphaFoldDB" id="A0A269Y9U5"/>
<name>A0A269Y9U5_9LACO</name>
<dbReference type="CDD" id="cd18822">
    <property type="entry name" value="GH43_CtGH43-like"/>
    <property type="match status" value="1"/>
</dbReference>
<feature type="region of interest" description="Disordered" evidence="1">
    <location>
        <begin position="282"/>
        <end position="303"/>
    </location>
</feature>